<keyword evidence="5" id="KW-0762">Sugar transport</keyword>
<dbReference type="GO" id="GO:0015159">
    <property type="term" value="F:polysaccharide transmembrane transporter activity"/>
    <property type="evidence" value="ECO:0007669"/>
    <property type="project" value="InterPro"/>
</dbReference>
<name>A0A4R7LF67_9RHOB</name>
<evidence type="ECO:0000256" key="8">
    <source>
        <dbReference type="ARBA" id="ARBA00023047"/>
    </source>
</evidence>
<dbReference type="InterPro" id="IPR049712">
    <property type="entry name" value="Poly_export"/>
</dbReference>
<reference evidence="18 19" key="1">
    <citation type="submission" date="2019-03" db="EMBL/GenBank/DDBJ databases">
        <title>Genomic Encyclopedia of Archaeal and Bacterial Type Strains, Phase II (KMG-II): from individual species to whole genera.</title>
        <authorList>
            <person name="Goeker M."/>
        </authorList>
    </citation>
    <scope>NUCLEOTIDE SEQUENCE [LARGE SCALE GENOMIC DNA]</scope>
    <source>
        <strain evidence="18 19">DSM 29467</strain>
    </source>
</reference>
<comment type="similarity">
    <text evidence="2">Belongs to the BexD/CtrA/VexA family.</text>
</comment>
<keyword evidence="6" id="KW-0812">Transmembrane</keyword>
<gene>
    <name evidence="18" type="ORF">BDE40_3113</name>
</gene>
<keyword evidence="3" id="KW-0813">Transport</keyword>
<keyword evidence="4" id="KW-1134">Transmembrane beta strand</keyword>
<dbReference type="Proteomes" id="UP000294563">
    <property type="component" value="Unassembled WGS sequence"/>
</dbReference>
<dbReference type="GO" id="GO:0009279">
    <property type="term" value="C:cell outer membrane"/>
    <property type="evidence" value="ECO:0007669"/>
    <property type="project" value="UniProtKB-SubCell"/>
</dbReference>
<accession>A0A4R7LF67</accession>
<dbReference type="PANTHER" id="PTHR33619:SF3">
    <property type="entry name" value="POLYSACCHARIDE EXPORT PROTEIN GFCE-RELATED"/>
    <property type="match status" value="1"/>
</dbReference>
<sequence>MTIWRKSIGAIAVTAILSGCALPRGAALQSEITKNADDENAQFAVHPVTKNFLPRYAKWPSTGGVSRFSWISKQRGPIGRVILSGDKINIAIWDSDENSLLTAREQKVAQLQTISVSTNGSVFVPYVGSVTIGGMTDSAAREKIQDALLAVSPSAQVQLSSVAGTRHSVSIVSGVNSPGTFPIEERDMTVLTALSLGGGAKDRFENPQIRLLRGNDTYAISLDRLLKSPALDTTLRSGDKIVVAEDESYFLALGASGKEELITFPKEHVSALDAVSLMGGLSDNRANPEGILVLREYSAKAVRADGVSGPENERVVFTMDLTSADGLFSAGKFRIHPKDVVYATESPVNNARTIIGLIGSGFGIANQVN</sequence>
<keyword evidence="8" id="KW-0625">Polysaccharide transport</keyword>
<feature type="domain" description="Polysaccharide export protein N-terminal" evidence="16">
    <location>
        <begin position="82"/>
        <end position="159"/>
    </location>
</feature>
<evidence type="ECO:0000259" key="16">
    <source>
        <dbReference type="Pfam" id="PF02563"/>
    </source>
</evidence>
<dbReference type="OrthoDB" id="7198507at2"/>
<evidence type="ECO:0000313" key="18">
    <source>
        <dbReference type="EMBL" id="TDT74313.1"/>
    </source>
</evidence>
<comment type="subcellular location">
    <subcellularLocation>
        <location evidence="1">Cell outer membrane</location>
        <topology evidence="1">Multi-pass membrane protein</topology>
    </subcellularLocation>
</comment>
<dbReference type="Pfam" id="PF02563">
    <property type="entry name" value="Poly_export"/>
    <property type="match status" value="1"/>
</dbReference>
<evidence type="ECO:0000256" key="10">
    <source>
        <dbReference type="ARBA" id="ARBA00023114"/>
    </source>
</evidence>
<dbReference type="GO" id="GO:0046930">
    <property type="term" value="C:pore complex"/>
    <property type="evidence" value="ECO:0007669"/>
    <property type="project" value="UniProtKB-KW"/>
</dbReference>
<keyword evidence="19" id="KW-1185">Reference proteome</keyword>
<dbReference type="AlphaFoldDB" id="A0A4R7LF67"/>
<keyword evidence="11" id="KW-0472">Membrane</keyword>
<evidence type="ECO:0000256" key="12">
    <source>
        <dbReference type="ARBA" id="ARBA00023139"/>
    </source>
</evidence>
<dbReference type="Gene3D" id="3.30.1950.10">
    <property type="entry name" value="wza like domain"/>
    <property type="match status" value="1"/>
</dbReference>
<evidence type="ECO:0000313" key="19">
    <source>
        <dbReference type="Proteomes" id="UP000294563"/>
    </source>
</evidence>
<evidence type="ECO:0000256" key="3">
    <source>
        <dbReference type="ARBA" id="ARBA00022448"/>
    </source>
</evidence>
<dbReference type="InterPro" id="IPR054765">
    <property type="entry name" value="SLBB_dom"/>
</dbReference>
<dbReference type="RefSeq" id="WP_134015931.1">
    <property type="nucleotide sequence ID" value="NZ_SOBH01000003.1"/>
</dbReference>
<dbReference type="Pfam" id="PF22461">
    <property type="entry name" value="SLBB_2"/>
    <property type="match status" value="1"/>
</dbReference>
<keyword evidence="14" id="KW-0449">Lipoprotein</keyword>
<proteinExistence type="inferred from homology"/>
<feature type="chain" id="PRO_5020409780" evidence="15">
    <location>
        <begin position="27"/>
        <end position="369"/>
    </location>
</feature>
<dbReference type="GO" id="GO:0015288">
    <property type="term" value="F:porin activity"/>
    <property type="evidence" value="ECO:0007669"/>
    <property type="project" value="UniProtKB-KW"/>
</dbReference>
<keyword evidence="10" id="KW-0626">Porin</keyword>
<feature type="domain" description="SLBB" evidence="17">
    <location>
        <begin position="171"/>
        <end position="243"/>
    </location>
</feature>
<dbReference type="PROSITE" id="PS51257">
    <property type="entry name" value="PROKAR_LIPOPROTEIN"/>
    <property type="match status" value="1"/>
</dbReference>
<keyword evidence="12" id="KW-0564">Palmitate</keyword>
<evidence type="ECO:0000256" key="4">
    <source>
        <dbReference type="ARBA" id="ARBA00022452"/>
    </source>
</evidence>
<dbReference type="EMBL" id="SOBH01000003">
    <property type="protein sequence ID" value="TDT74313.1"/>
    <property type="molecule type" value="Genomic_DNA"/>
</dbReference>
<evidence type="ECO:0000256" key="9">
    <source>
        <dbReference type="ARBA" id="ARBA00023065"/>
    </source>
</evidence>
<evidence type="ECO:0000256" key="1">
    <source>
        <dbReference type="ARBA" id="ARBA00004571"/>
    </source>
</evidence>
<evidence type="ECO:0000256" key="15">
    <source>
        <dbReference type="SAM" id="SignalP"/>
    </source>
</evidence>
<dbReference type="InterPro" id="IPR003715">
    <property type="entry name" value="Poly_export_N"/>
</dbReference>
<comment type="caution">
    <text evidence="18">The sequence shown here is derived from an EMBL/GenBank/DDBJ whole genome shotgun (WGS) entry which is preliminary data.</text>
</comment>
<protein>
    <submittedName>
        <fullName evidence="18">Polysaccharide export outer membrane protein</fullName>
    </submittedName>
</protein>
<evidence type="ECO:0000256" key="6">
    <source>
        <dbReference type="ARBA" id="ARBA00022692"/>
    </source>
</evidence>
<evidence type="ECO:0000259" key="17">
    <source>
        <dbReference type="Pfam" id="PF22461"/>
    </source>
</evidence>
<organism evidence="18 19">
    <name type="scientific">Litoreibacter halocynthiae</name>
    <dbReference type="NCBI Taxonomy" id="1242689"/>
    <lineage>
        <taxon>Bacteria</taxon>
        <taxon>Pseudomonadati</taxon>
        <taxon>Pseudomonadota</taxon>
        <taxon>Alphaproteobacteria</taxon>
        <taxon>Rhodobacterales</taxon>
        <taxon>Roseobacteraceae</taxon>
        <taxon>Litoreibacter</taxon>
    </lineage>
</organism>
<keyword evidence="7 15" id="KW-0732">Signal</keyword>
<evidence type="ECO:0000256" key="13">
    <source>
        <dbReference type="ARBA" id="ARBA00023237"/>
    </source>
</evidence>
<keyword evidence="9" id="KW-0406">Ion transport</keyword>
<feature type="signal peptide" evidence="15">
    <location>
        <begin position="1"/>
        <end position="26"/>
    </location>
</feature>
<dbReference type="PANTHER" id="PTHR33619">
    <property type="entry name" value="POLYSACCHARIDE EXPORT PROTEIN GFCE-RELATED"/>
    <property type="match status" value="1"/>
</dbReference>
<evidence type="ECO:0000256" key="11">
    <source>
        <dbReference type="ARBA" id="ARBA00023136"/>
    </source>
</evidence>
<evidence type="ECO:0000256" key="14">
    <source>
        <dbReference type="ARBA" id="ARBA00023288"/>
    </source>
</evidence>
<evidence type="ECO:0000256" key="7">
    <source>
        <dbReference type="ARBA" id="ARBA00022729"/>
    </source>
</evidence>
<dbReference type="Gene3D" id="3.10.560.10">
    <property type="entry name" value="Outer membrane lipoprotein wza domain like"/>
    <property type="match status" value="2"/>
</dbReference>
<keyword evidence="13" id="KW-0998">Cell outer membrane</keyword>
<evidence type="ECO:0000256" key="2">
    <source>
        <dbReference type="ARBA" id="ARBA00009450"/>
    </source>
</evidence>
<evidence type="ECO:0000256" key="5">
    <source>
        <dbReference type="ARBA" id="ARBA00022597"/>
    </source>
</evidence>
<dbReference type="GO" id="GO:0006811">
    <property type="term" value="P:monoatomic ion transport"/>
    <property type="evidence" value="ECO:0007669"/>
    <property type="project" value="UniProtKB-KW"/>
</dbReference>